<feature type="transmembrane region" description="Helical" evidence="8">
    <location>
        <begin position="357"/>
        <end position="379"/>
    </location>
</feature>
<dbReference type="FunFam" id="3.40.50.300:FF:000633">
    <property type="entry name" value="ABC transporter A family member 7"/>
    <property type="match status" value="1"/>
</dbReference>
<dbReference type="PANTHER" id="PTHR19229">
    <property type="entry name" value="ATP-BINDING CASSETTE TRANSPORTER SUBFAMILY A ABCA"/>
    <property type="match status" value="1"/>
</dbReference>
<dbReference type="GO" id="GO:0005524">
    <property type="term" value="F:ATP binding"/>
    <property type="evidence" value="ECO:0007669"/>
    <property type="project" value="UniProtKB-KW"/>
</dbReference>
<feature type="transmembrane region" description="Helical" evidence="8">
    <location>
        <begin position="32"/>
        <end position="52"/>
    </location>
</feature>
<evidence type="ECO:0000256" key="5">
    <source>
        <dbReference type="ARBA" id="ARBA00022840"/>
    </source>
</evidence>
<evidence type="ECO:0000256" key="8">
    <source>
        <dbReference type="SAM" id="Phobius"/>
    </source>
</evidence>
<feature type="transmembrane region" description="Helical" evidence="8">
    <location>
        <begin position="469"/>
        <end position="486"/>
    </location>
</feature>
<dbReference type="PROSITE" id="PS00211">
    <property type="entry name" value="ABC_TRANSPORTER_1"/>
    <property type="match status" value="1"/>
</dbReference>
<feature type="transmembrane region" description="Helical" evidence="8">
    <location>
        <begin position="400"/>
        <end position="428"/>
    </location>
</feature>
<sequence>MEDNDVSLKTASIWAQLNALMRKNLTIQRRNIRTNLGLIIIPLLLCLMLFSIQKLAAIITVEPEIHCDCGECIDDESQESCDKKCSSVFDMIVGKSTYCPEAHPPQLPVLFQIPMSQFRATKSSSSPASSNYNSGLPDNSCRINGSCPVTILITGQNRTLAQNIGKNLFGSKTLENPTDSMNPLVIASDFMLGTTAFPPTTFYFEPAFMMLSPPLYIIHPKCSSNISFPVSIKMAGLSLSQDVNCVDGLSLWRENSSVINKELSMGYQTGNPNHRIDEILAAYDFSNTNNNIFNVTIWHNETYKNIGPLLRIFRASNVAANAYLRFFKGDKVKMLLEFVKEMPKGATKPGIVNVSTLLSPLFFTWVIELLFPVMLTYLVHEKQNNMRMMMKMHGLGDLPYWIISYAYFLLLSAAYMLCFSLFGSLIGIKIFTLNKYSLQFVFYFVCINLQISLAILSLALFSRVKTATVVGYLYVFISGLLGSSIFERFVEDASYPRELLEVMEIFPGFSLYRGFYELAQYALRVESLGAPHVGWKDINNDKQGMRSVLIIMVVEWAALLLLAYYLDQVVSNGKGVRKHPLWFLTKFQGKTNRNKQRQGYDILINMDKPDVAQEREIVEKLIQEPSKIQAVLCDNLRKVYPGSDGNPDKHAVRGLSLAISQRECFGMLGPNGAGKTSFINMMTGLSRPTSGTALVQGIDISKEMDKVHYLMGVCPQHDLTWDNLTGREHLLFYGRLKNLKGDLLMQAVDESLHAVNLLDKGVADKLVGQYSGGMKRRLSVAISLIGNPKVVYMDEPSTGLDPASRKKLWSVVQQAKKDRAVILTTHSMEEAEALCDRVGIFVDGYLQCIGSPLELKARYGGYFVLTVTTPSNEEEEVEKLVQQISSTATRVYHLSGTQKFQIPKQGIRLSDIFRQVEAAKIRLNIQAWGLSDATLEDVFIKVAKAANSLYDHNLDKKCD</sequence>
<dbReference type="Pfam" id="PF24526">
    <property type="entry name" value="ABCA12_C"/>
    <property type="match status" value="1"/>
</dbReference>
<dbReference type="InterPro" id="IPR013525">
    <property type="entry name" value="ABC2_TM"/>
</dbReference>
<accession>A0ABD0TW27</accession>
<comment type="subcellular location">
    <subcellularLocation>
        <location evidence="1">Membrane</location>
        <topology evidence="1">Multi-pass membrane protein</topology>
    </subcellularLocation>
</comment>
<evidence type="ECO:0000259" key="9">
    <source>
        <dbReference type="PROSITE" id="PS50893"/>
    </source>
</evidence>
<dbReference type="InterPro" id="IPR003593">
    <property type="entry name" value="AAA+_ATPase"/>
</dbReference>
<evidence type="ECO:0000256" key="2">
    <source>
        <dbReference type="ARBA" id="ARBA00008526"/>
    </source>
</evidence>
<proteinExistence type="inferred from homology"/>
<dbReference type="Pfam" id="PF00005">
    <property type="entry name" value="ABC_tran"/>
    <property type="match status" value="1"/>
</dbReference>
<feature type="transmembrane region" description="Helical" evidence="8">
    <location>
        <begin position="547"/>
        <end position="566"/>
    </location>
</feature>
<keyword evidence="6 8" id="KW-1133">Transmembrane helix</keyword>
<evidence type="ECO:0000256" key="4">
    <source>
        <dbReference type="ARBA" id="ARBA00022741"/>
    </source>
</evidence>
<evidence type="ECO:0000256" key="7">
    <source>
        <dbReference type="ARBA" id="ARBA00023136"/>
    </source>
</evidence>
<feature type="domain" description="ABC transporter" evidence="9">
    <location>
        <begin position="631"/>
        <end position="868"/>
    </location>
</feature>
<organism evidence="10 11">
    <name type="scientific">Dendrobium thyrsiflorum</name>
    <name type="common">Pinecone-like raceme dendrobium</name>
    <name type="synonym">Orchid</name>
    <dbReference type="NCBI Taxonomy" id="117978"/>
    <lineage>
        <taxon>Eukaryota</taxon>
        <taxon>Viridiplantae</taxon>
        <taxon>Streptophyta</taxon>
        <taxon>Embryophyta</taxon>
        <taxon>Tracheophyta</taxon>
        <taxon>Spermatophyta</taxon>
        <taxon>Magnoliopsida</taxon>
        <taxon>Liliopsida</taxon>
        <taxon>Asparagales</taxon>
        <taxon>Orchidaceae</taxon>
        <taxon>Epidendroideae</taxon>
        <taxon>Malaxideae</taxon>
        <taxon>Dendrobiinae</taxon>
        <taxon>Dendrobium</taxon>
    </lineage>
</organism>
<comment type="similarity">
    <text evidence="2">Belongs to the ABC transporter superfamily. ABCA family. CPR flippase (TC 3.A.1.211) subfamily.</text>
</comment>
<gene>
    <name evidence="10" type="ORF">M5K25_025892</name>
</gene>
<protein>
    <recommendedName>
        <fullName evidence="9">ABC transporter domain-containing protein</fullName>
    </recommendedName>
</protein>
<evidence type="ECO:0000256" key="3">
    <source>
        <dbReference type="ARBA" id="ARBA00022692"/>
    </source>
</evidence>
<dbReference type="Gene3D" id="3.40.50.300">
    <property type="entry name" value="P-loop containing nucleotide triphosphate hydrolases"/>
    <property type="match status" value="1"/>
</dbReference>
<dbReference type="AlphaFoldDB" id="A0ABD0TW27"/>
<comment type="caution">
    <text evidence="10">The sequence shown here is derived from an EMBL/GenBank/DDBJ whole genome shotgun (WGS) entry which is preliminary data.</text>
</comment>
<dbReference type="InterPro" id="IPR017871">
    <property type="entry name" value="ABC_transporter-like_CS"/>
</dbReference>
<evidence type="ECO:0000313" key="10">
    <source>
        <dbReference type="EMBL" id="KAL0903838.1"/>
    </source>
</evidence>
<dbReference type="CDD" id="cd03263">
    <property type="entry name" value="ABC_subfamily_A"/>
    <property type="match status" value="1"/>
</dbReference>
<dbReference type="InterPro" id="IPR003439">
    <property type="entry name" value="ABC_transporter-like_ATP-bd"/>
</dbReference>
<dbReference type="InterPro" id="IPR027417">
    <property type="entry name" value="P-loop_NTPase"/>
</dbReference>
<dbReference type="EMBL" id="JANQDX010000019">
    <property type="protein sequence ID" value="KAL0903838.1"/>
    <property type="molecule type" value="Genomic_DNA"/>
</dbReference>
<evidence type="ECO:0000256" key="6">
    <source>
        <dbReference type="ARBA" id="ARBA00022989"/>
    </source>
</evidence>
<keyword evidence="7 8" id="KW-0472">Membrane</keyword>
<dbReference type="InterPro" id="IPR026082">
    <property type="entry name" value="ABCA"/>
</dbReference>
<keyword evidence="4" id="KW-0547">Nucleotide-binding</keyword>
<dbReference type="GO" id="GO:0016020">
    <property type="term" value="C:membrane"/>
    <property type="evidence" value="ECO:0007669"/>
    <property type="project" value="UniProtKB-SubCell"/>
</dbReference>
<dbReference type="Pfam" id="PF12698">
    <property type="entry name" value="ABC2_membrane_3"/>
    <property type="match status" value="1"/>
</dbReference>
<dbReference type="PANTHER" id="PTHR19229:SF154">
    <property type="entry name" value="ABC TRANSPORTER A FAMILY MEMBER 3-RELATED"/>
    <property type="match status" value="1"/>
</dbReference>
<name>A0ABD0TW27_DENTH</name>
<keyword evidence="3 8" id="KW-0812">Transmembrane</keyword>
<feature type="transmembrane region" description="Helical" evidence="8">
    <location>
        <begin position="440"/>
        <end position="462"/>
    </location>
</feature>
<keyword evidence="11" id="KW-1185">Reference proteome</keyword>
<dbReference type="SMART" id="SM00382">
    <property type="entry name" value="AAA"/>
    <property type="match status" value="1"/>
</dbReference>
<dbReference type="Proteomes" id="UP001552299">
    <property type="component" value="Unassembled WGS sequence"/>
</dbReference>
<keyword evidence="5" id="KW-0067">ATP-binding</keyword>
<dbReference type="PROSITE" id="PS50893">
    <property type="entry name" value="ABC_TRANSPORTER_2"/>
    <property type="match status" value="1"/>
</dbReference>
<reference evidence="10 11" key="1">
    <citation type="journal article" date="2024" name="Plant Biotechnol. J.">
        <title>Dendrobium thyrsiflorum genome and its molecular insights into genes involved in important horticultural traits.</title>
        <authorList>
            <person name="Chen B."/>
            <person name="Wang J.Y."/>
            <person name="Zheng P.J."/>
            <person name="Li K.L."/>
            <person name="Liang Y.M."/>
            <person name="Chen X.F."/>
            <person name="Zhang C."/>
            <person name="Zhao X."/>
            <person name="He X."/>
            <person name="Zhang G.Q."/>
            <person name="Liu Z.J."/>
            <person name="Xu Q."/>
        </authorList>
    </citation>
    <scope>NUCLEOTIDE SEQUENCE [LARGE SCALE GENOMIC DNA]</scope>
    <source>
        <strain evidence="10">GZMU011</strain>
    </source>
</reference>
<evidence type="ECO:0000256" key="1">
    <source>
        <dbReference type="ARBA" id="ARBA00004141"/>
    </source>
</evidence>
<dbReference type="SUPFAM" id="SSF52540">
    <property type="entry name" value="P-loop containing nucleoside triphosphate hydrolases"/>
    <property type="match status" value="1"/>
</dbReference>
<evidence type="ECO:0000313" key="11">
    <source>
        <dbReference type="Proteomes" id="UP001552299"/>
    </source>
</evidence>